<dbReference type="InterPro" id="IPR050430">
    <property type="entry name" value="Peptidase_S1"/>
</dbReference>
<dbReference type="GO" id="GO:0004252">
    <property type="term" value="F:serine-type endopeptidase activity"/>
    <property type="evidence" value="ECO:0007669"/>
    <property type="project" value="InterPro"/>
</dbReference>
<dbReference type="SUPFAM" id="SSF50494">
    <property type="entry name" value="Trypsin-like serine proteases"/>
    <property type="match status" value="1"/>
</dbReference>
<dbReference type="Gene3D" id="2.40.10.10">
    <property type="entry name" value="Trypsin-like serine proteases"/>
    <property type="match status" value="1"/>
</dbReference>
<keyword evidence="4" id="KW-0732">Signal</keyword>
<dbReference type="PROSITE" id="PS50240">
    <property type="entry name" value="TRYPSIN_DOM"/>
    <property type="match status" value="1"/>
</dbReference>
<accession>A0A7R7XAV5</accession>
<dbReference type="CDD" id="cd00190">
    <property type="entry name" value="Tryp_SPc"/>
    <property type="match status" value="1"/>
</dbReference>
<dbReference type="GeneID" id="64967678"/>
<reference evidence="6" key="2">
    <citation type="submission" date="2021-02" db="EMBL/GenBank/DDBJ databases">
        <title>Aspergillus puulaauensis MK2 genome sequence.</title>
        <authorList>
            <person name="Futagami T."/>
            <person name="Mori K."/>
            <person name="Kadooka C."/>
            <person name="Tanaka T."/>
        </authorList>
    </citation>
    <scope>NUCLEOTIDE SEQUENCE</scope>
    <source>
        <strain evidence="6">MK2</strain>
    </source>
</reference>
<feature type="region of interest" description="Disordered" evidence="3">
    <location>
        <begin position="233"/>
        <end position="252"/>
    </location>
</feature>
<dbReference type="Proteomes" id="UP000654913">
    <property type="component" value="Chromosome 1"/>
</dbReference>
<organism evidence="6 7">
    <name type="scientific">Aspergillus puulaauensis</name>
    <dbReference type="NCBI Taxonomy" id="1220207"/>
    <lineage>
        <taxon>Eukaryota</taxon>
        <taxon>Fungi</taxon>
        <taxon>Dikarya</taxon>
        <taxon>Ascomycota</taxon>
        <taxon>Pezizomycotina</taxon>
        <taxon>Eurotiomycetes</taxon>
        <taxon>Eurotiomycetidae</taxon>
        <taxon>Eurotiales</taxon>
        <taxon>Aspergillaceae</taxon>
        <taxon>Aspergillus</taxon>
    </lineage>
</organism>
<comment type="similarity">
    <text evidence="1">Belongs to the peptidase S1 family.</text>
</comment>
<dbReference type="InterPro" id="IPR001314">
    <property type="entry name" value="Peptidase_S1A"/>
</dbReference>
<evidence type="ECO:0000259" key="5">
    <source>
        <dbReference type="PROSITE" id="PS50240"/>
    </source>
</evidence>
<feature type="signal peptide" evidence="4">
    <location>
        <begin position="1"/>
        <end position="23"/>
    </location>
</feature>
<feature type="compositionally biased region" description="Polar residues" evidence="3">
    <location>
        <begin position="239"/>
        <end position="252"/>
    </location>
</feature>
<dbReference type="InterPro" id="IPR009003">
    <property type="entry name" value="Peptidase_S1_PA"/>
</dbReference>
<evidence type="ECO:0000313" key="7">
    <source>
        <dbReference type="Proteomes" id="UP000654913"/>
    </source>
</evidence>
<protein>
    <recommendedName>
        <fullName evidence="5">Peptidase S1 domain-containing protein</fullName>
    </recommendedName>
</protein>
<evidence type="ECO:0000256" key="1">
    <source>
        <dbReference type="ARBA" id="ARBA00007664"/>
    </source>
</evidence>
<sequence length="252" mass="26356">MKPVKVLGNLLYFLPLLTQSVDAIVGGSDASANAAPFTAAVISSTVFGDSYICAGSLISSNTVLTTAGCADGSSASSLKVRVGSLEHAAGGRLIQVVKVIQHPNYNRNTRDSDFAILHLASSVADIEPVAISEQATITGAPVSLYGWGLTGKLSTENARVLQRLDSTFISADDCNPVWSDVNPVTGNMNCDAAPEKQQGSCDRDQGGPVISEAGELVGLIGYYNYCEQSSNGRPDVNNDPLSASDWITQNTI</sequence>
<keyword evidence="2" id="KW-1015">Disulfide bond</keyword>
<dbReference type="AlphaFoldDB" id="A0A7R7XAV5"/>
<dbReference type="OrthoDB" id="6380398at2759"/>
<feature type="domain" description="Peptidase S1" evidence="5">
    <location>
        <begin position="24"/>
        <end position="252"/>
    </location>
</feature>
<dbReference type="PRINTS" id="PR00722">
    <property type="entry name" value="CHYMOTRYPSIN"/>
</dbReference>
<dbReference type="InterPro" id="IPR043504">
    <property type="entry name" value="Peptidase_S1_PA_chymotrypsin"/>
</dbReference>
<dbReference type="Pfam" id="PF00089">
    <property type="entry name" value="Trypsin"/>
    <property type="match status" value="1"/>
</dbReference>
<dbReference type="EMBL" id="AP024443">
    <property type="protein sequence ID" value="BCS17673.1"/>
    <property type="molecule type" value="Genomic_DNA"/>
</dbReference>
<dbReference type="RefSeq" id="XP_041549867.1">
    <property type="nucleotide sequence ID" value="XM_041701497.1"/>
</dbReference>
<keyword evidence="7" id="KW-1185">Reference proteome</keyword>
<proteinExistence type="inferred from homology"/>
<dbReference type="KEGG" id="apuu:APUU_10501S"/>
<evidence type="ECO:0000256" key="3">
    <source>
        <dbReference type="SAM" id="MobiDB-lite"/>
    </source>
</evidence>
<dbReference type="PANTHER" id="PTHR24276">
    <property type="entry name" value="POLYSERASE-RELATED"/>
    <property type="match status" value="1"/>
</dbReference>
<evidence type="ECO:0000256" key="2">
    <source>
        <dbReference type="ARBA" id="ARBA00023157"/>
    </source>
</evidence>
<dbReference type="GO" id="GO:0006508">
    <property type="term" value="P:proteolysis"/>
    <property type="evidence" value="ECO:0007669"/>
    <property type="project" value="InterPro"/>
</dbReference>
<feature type="chain" id="PRO_5031051744" description="Peptidase S1 domain-containing protein" evidence="4">
    <location>
        <begin position="24"/>
        <end position="252"/>
    </location>
</feature>
<evidence type="ECO:0000313" key="6">
    <source>
        <dbReference type="EMBL" id="BCS17673.1"/>
    </source>
</evidence>
<dbReference type="PANTHER" id="PTHR24276:SF98">
    <property type="entry name" value="FI18310P1-RELATED"/>
    <property type="match status" value="1"/>
</dbReference>
<dbReference type="InterPro" id="IPR001254">
    <property type="entry name" value="Trypsin_dom"/>
</dbReference>
<evidence type="ECO:0000256" key="4">
    <source>
        <dbReference type="SAM" id="SignalP"/>
    </source>
</evidence>
<name>A0A7R7XAV5_9EURO</name>
<dbReference type="SMART" id="SM00020">
    <property type="entry name" value="Tryp_SPc"/>
    <property type="match status" value="1"/>
</dbReference>
<reference evidence="6" key="1">
    <citation type="submission" date="2021-01" db="EMBL/GenBank/DDBJ databases">
        <authorList>
            <consortium name="Aspergillus puulaauensis MK2 genome sequencing consortium"/>
            <person name="Kazuki M."/>
            <person name="Futagami T."/>
        </authorList>
    </citation>
    <scope>NUCLEOTIDE SEQUENCE</scope>
    <source>
        <strain evidence="6">MK2</strain>
    </source>
</reference>
<gene>
    <name evidence="6" type="ORF">APUU_10501S</name>
</gene>